<sequence length="120" mass="13578">MTSNLNIGDLARIAKQALDANTTGQEFMLEDVYNVTRSAYERYPEDPVIKQVVHLALECTFRAINPIKNSRSAQFSGIFVSENDKRICIYPSQIRTALSFIWDIDCGCEDQLRASRVFPG</sequence>
<proteinExistence type="predicted"/>
<comment type="caution">
    <text evidence="1">The sequence shown here is derived from an EMBL/GenBank/DDBJ whole genome shotgun (WGS) entry which is preliminary data.</text>
</comment>
<name>A0A0F9I578_9ZZZZ</name>
<dbReference type="EMBL" id="LAZR01020415">
    <property type="protein sequence ID" value="KKL88960.1"/>
    <property type="molecule type" value="Genomic_DNA"/>
</dbReference>
<dbReference type="AlphaFoldDB" id="A0A0F9I578"/>
<reference evidence="1" key="1">
    <citation type="journal article" date="2015" name="Nature">
        <title>Complex archaea that bridge the gap between prokaryotes and eukaryotes.</title>
        <authorList>
            <person name="Spang A."/>
            <person name="Saw J.H."/>
            <person name="Jorgensen S.L."/>
            <person name="Zaremba-Niedzwiedzka K."/>
            <person name="Martijn J."/>
            <person name="Lind A.E."/>
            <person name="van Eijk R."/>
            <person name="Schleper C."/>
            <person name="Guy L."/>
            <person name="Ettema T.J."/>
        </authorList>
    </citation>
    <scope>NUCLEOTIDE SEQUENCE</scope>
</reference>
<protein>
    <submittedName>
        <fullName evidence="1">Uncharacterized protein</fullName>
    </submittedName>
</protein>
<gene>
    <name evidence="1" type="ORF">LCGC14_1919470</name>
</gene>
<organism evidence="1">
    <name type="scientific">marine sediment metagenome</name>
    <dbReference type="NCBI Taxonomy" id="412755"/>
    <lineage>
        <taxon>unclassified sequences</taxon>
        <taxon>metagenomes</taxon>
        <taxon>ecological metagenomes</taxon>
    </lineage>
</organism>
<accession>A0A0F9I578</accession>
<evidence type="ECO:0000313" key="1">
    <source>
        <dbReference type="EMBL" id="KKL88960.1"/>
    </source>
</evidence>